<keyword evidence="2" id="KW-1185">Reference proteome</keyword>
<protein>
    <submittedName>
        <fullName evidence="1">Uncharacterized protein</fullName>
    </submittedName>
</protein>
<dbReference type="EMBL" id="CP063196">
    <property type="protein sequence ID" value="UOE21365.1"/>
    <property type="molecule type" value="Genomic_DNA"/>
</dbReference>
<dbReference type="KEGG" id="thao:NI17_009695"/>
<dbReference type="Proteomes" id="UP000265719">
    <property type="component" value="Chromosome"/>
</dbReference>
<name>A0AA97M053_9ACTN</name>
<evidence type="ECO:0000313" key="1">
    <source>
        <dbReference type="EMBL" id="UOE21365.1"/>
    </source>
</evidence>
<dbReference type="AlphaFoldDB" id="A0AA97M053"/>
<reference evidence="1" key="1">
    <citation type="submission" date="2020-10" db="EMBL/GenBank/DDBJ databases">
        <title>De novo genome project of the cellulose decomposer Thermobifida halotolerans type strain.</title>
        <authorList>
            <person name="Nagy I."/>
            <person name="Horvath B."/>
            <person name="Kukolya J."/>
            <person name="Nagy I."/>
            <person name="Orsini M."/>
        </authorList>
    </citation>
    <scope>NUCLEOTIDE SEQUENCE</scope>
    <source>
        <strain evidence="1">DSM 44931</strain>
    </source>
</reference>
<gene>
    <name evidence="1" type="ORF">NI17_009695</name>
</gene>
<dbReference type="RefSeq" id="WP_068694253.1">
    <property type="nucleotide sequence ID" value="NZ_CP063196.1"/>
</dbReference>
<evidence type="ECO:0000313" key="2">
    <source>
        <dbReference type="Proteomes" id="UP000265719"/>
    </source>
</evidence>
<sequence>MPETWKTVPQPPAVAALPTNTAGLPVPWNASWTTAPERVRHQVGLGLVLDCDCVHGTPRYGEQCMRRQRQAMVERRCGLCGQAIAPTDTVVFYGSPAQAPLFIEPPTHPSCMAYAARVCPRLAEHAGVSVVFLSRDYRLLQRRALTADPQDMADHGLFDLDDPLARLAGVLDFYVAVPTAPEIVPVTGWLATRAPRLP</sequence>
<accession>A0AA97M053</accession>
<proteinExistence type="predicted"/>
<organism evidence="1 2">
    <name type="scientific">Thermobifida halotolerans</name>
    <dbReference type="NCBI Taxonomy" id="483545"/>
    <lineage>
        <taxon>Bacteria</taxon>
        <taxon>Bacillati</taxon>
        <taxon>Actinomycetota</taxon>
        <taxon>Actinomycetes</taxon>
        <taxon>Streptosporangiales</taxon>
        <taxon>Nocardiopsidaceae</taxon>
        <taxon>Thermobifida</taxon>
    </lineage>
</organism>